<comment type="similarity">
    <text evidence="7">Belongs to the major facilitator superfamily. Drug:H(+) antiporter-3 (DHA3) (TC 2.A.1.21) family.</text>
</comment>
<dbReference type="EMBL" id="QQSY01000001">
    <property type="protein sequence ID" value="RDI99892.1"/>
    <property type="molecule type" value="Genomic_DNA"/>
</dbReference>
<dbReference type="InterPro" id="IPR020846">
    <property type="entry name" value="MFS_dom"/>
</dbReference>
<evidence type="ECO:0000256" key="9">
    <source>
        <dbReference type="SAM" id="Phobius"/>
    </source>
</evidence>
<reference evidence="11 12" key="1">
    <citation type="submission" date="2018-07" db="EMBL/GenBank/DDBJ databases">
        <title>Dyella solisilvae sp. nov., isolated from the pine and broad-leaved mixed forest soil.</title>
        <authorList>
            <person name="Gao Z."/>
            <person name="Qiu L."/>
        </authorList>
    </citation>
    <scope>NUCLEOTIDE SEQUENCE [LARGE SCALE GENOMIC DNA]</scope>
    <source>
        <strain evidence="11 12">DHG54</strain>
    </source>
</reference>
<keyword evidence="4 9" id="KW-0812">Transmembrane</keyword>
<keyword evidence="5 9" id="KW-1133">Transmembrane helix</keyword>
<feature type="transmembrane region" description="Helical" evidence="9">
    <location>
        <begin position="90"/>
        <end position="110"/>
    </location>
</feature>
<gene>
    <name evidence="11" type="ORF">DVT68_03425</name>
</gene>
<feature type="transmembrane region" description="Helical" evidence="9">
    <location>
        <begin position="354"/>
        <end position="377"/>
    </location>
</feature>
<feature type="transmembrane region" description="Helical" evidence="9">
    <location>
        <begin position="57"/>
        <end position="78"/>
    </location>
</feature>
<feature type="domain" description="Major facilitator superfamily (MFS) profile" evidence="10">
    <location>
        <begin position="1"/>
        <end position="407"/>
    </location>
</feature>
<keyword evidence="2" id="KW-0813">Transport</keyword>
<sequence length="410" mass="42314">MSASPSVISDASPAAIEHPLRNRIYRRWLGGSAISLLGDQFYLVALPWLVLQHLGSAGALGAVLMAGGVPRALLMLFGGALADHISARRIMLMTAAARAVCVAVIGILAWRGALSAWTIYALVIAFGVADAFALPAQSAYVPSLLKREQLVAATSLAQIVAQLAAILAPLPAGLLIAGLGVAPALFVDAASFLFVIAALLFLPDPPLTARHASALKSIGMGIAYVMRDVPLRTLMLLATILNFCIAGPMAVGVAYLAKTRLDSSSAYGVMVAALAAGGLIGALVASAWKIRRRGVLIVAGSALLGFCLMAIPWAGGVASVAGVLLLMGATASLVNVHIGAWMMQRIDVEVRGRVSSVLMLASFGTAPLSMAVAGFLIAWNENLSFLLAGAAILLTAVVALLKPSVRDIRE</sequence>
<dbReference type="PANTHER" id="PTHR23513">
    <property type="entry name" value="INTEGRAL MEMBRANE EFFLUX PROTEIN-RELATED"/>
    <property type="match status" value="1"/>
</dbReference>
<comment type="caution">
    <text evidence="11">The sequence shown here is derived from an EMBL/GenBank/DDBJ whole genome shotgun (WGS) entry which is preliminary data.</text>
</comment>
<dbReference type="PROSITE" id="PS50850">
    <property type="entry name" value="MFS"/>
    <property type="match status" value="1"/>
</dbReference>
<dbReference type="GO" id="GO:0022857">
    <property type="term" value="F:transmembrane transporter activity"/>
    <property type="evidence" value="ECO:0007669"/>
    <property type="project" value="InterPro"/>
</dbReference>
<evidence type="ECO:0000256" key="6">
    <source>
        <dbReference type="ARBA" id="ARBA00023136"/>
    </source>
</evidence>
<evidence type="ECO:0000256" key="7">
    <source>
        <dbReference type="ARBA" id="ARBA00038075"/>
    </source>
</evidence>
<evidence type="ECO:0000259" key="10">
    <source>
        <dbReference type="PROSITE" id="PS50850"/>
    </source>
</evidence>
<evidence type="ECO:0000256" key="5">
    <source>
        <dbReference type="ARBA" id="ARBA00022989"/>
    </source>
</evidence>
<dbReference type="Pfam" id="PF07690">
    <property type="entry name" value="MFS_1"/>
    <property type="match status" value="1"/>
</dbReference>
<evidence type="ECO:0000313" key="11">
    <source>
        <dbReference type="EMBL" id="RDI99892.1"/>
    </source>
</evidence>
<dbReference type="Proteomes" id="UP000254711">
    <property type="component" value="Unassembled WGS sequence"/>
</dbReference>
<feature type="transmembrane region" description="Helical" evidence="9">
    <location>
        <begin position="174"/>
        <end position="202"/>
    </location>
</feature>
<accession>A0A370KB54</accession>
<evidence type="ECO:0000256" key="2">
    <source>
        <dbReference type="ARBA" id="ARBA00022448"/>
    </source>
</evidence>
<feature type="transmembrane region" description="Helical" evidence="9">
    <location>
        <begin position="28"/>
        <end position="51"/>
    </location>
</feature>
<dbReference type="RefSeq" id="WP_114823624.1">
    <property type="nucleotide sequence ID" value="NZ_QQSY01000001.1"/>
</dbReference>
<feature type="transmembrane region" description="Helical" evidence="9">
    <location>
        <begin position="383"/>
        <end position="401"/>
    </location>
</feature>
<keyword evidence="6 9" id="KW-0472">Membrane</keyword>
<keyword evidence="3" id="KW-1003">Cell membrane</keyword>
<feature type="transmembrane region" description="Helical" evidence="9">
    <location>
        <begin position="150"/>
        <end position="168"/>
    </location>
</feature>
<dbReference type="SUPFAM" id="SSF103473">
    <property type="entry name" value="MFS general substrate transporter"/>
    <property type="match status" value="1"/>
</dbReference>
<dbReference type="InterPro" id="IPR036259">
    <property type="entry name" value="MFS_trans_sf"/>
</dbReference>
<comment type="subcellular location">
    <subcellularLocation>
        <location evidence="1">Cell membrane</location>
        <topology evidence="1">Multi-pass membrane protein</topology>
    </subcellularLocation>
</comment>
<evidence type="ECO:0000313" key="12">
    <source>
        <dbReference type="Proteomes" id="UP000254711"/>
    </source>
</evidence>
<feature type="transmembrane region" description="Helical" evidence="9">
    <location>
        <begin position="295"/>
        <end position="314"/>
    </location>
</feature>
<feature type="transmembrane region" description="Helical" evidence="9">
    <location>
        <begin position="320"/>
        <end position="342"/>
    </location>
</feature>
<dbReference type="OrthoDB" id="69054at2"/>
<feature type="transmembrane region" description="Helical" evidence="9">
    <location>
        <begin position="234"/>
        <end position="257"/>
    </location>
</feature>
<feature type="transmembrane region" description="Helical" evidence="9">
    <location>
        <begin position="269"/>
        <end position="288"/>
    </location>
</feature>
<dbReference type="AlphaFoldDB" id="A0A370KB54"/>
<dbReference type="GO" id="GO:0005886">
    <property type="term" value="C:plasma membrane"/>
    <property type="evidence" value="ECO:0007669"/>
    <property type="project" value="UniProtKB-SubCell"/>
</dbReference>
<organism evidence="11 12">
    <name type="scientific">Dyella solisilvae</name>
    <dbReference type="NCBI Taxonomy" id="1920168"/>
    <lineage>
        <taxon>Bacteria</taxon>
        <taxon>Pseudomonadati</taxon>
        <taxon>Pseudomonadota</taxon>
        <taxon>Gammaproteobacteria</taxon>
        <taxon>Lysobacterales</taxon>
        <taxon>Rhodanobacteraceae</taxon>
        <taxon>Dyella</taxon>
    </lineage>
</organism>
<dbReference type="PANTHER" id="PTHR23513:SF9">
    <property type="entry name" value="ENTEROBACTIN EXPORTER ENTS"/>
    <property type="match status" value="1"/>
</dbReference>
<feature type="transmembrane region" description="Helical" evidence="9">
    <location>
        <begin position="116"/>
        <end position="138"/>
    </location>
</feature>
<keyword evidence="12" id="KW-1185">Reference proteome</keyword>
<evidence type="ECO:0000256" key="3">
    <source>
        <dbReference type="ARBA" id="ARBA00022475"/>
    </source>
</evidence>
<protein>
    <recommendedName>
        <fullName evidence="8">Multidrug efflux pump Tap</fullName>
    </recommendedName>
</protein>
<evidence type="ECO:0000256" key="8">
    <source>
        <dbReference type="ARBA" id="ARBA00040914"/>
    </source>
</evidence>
<proteinExistence type="inferred from homology"/>
<name>A0A370KB54_9GAMM</name>
<dbReference type="CDD" id="cd06173">
    <property type="entry name" value="MFS_MefA_like"/>
    <property type="match status" value="1"/>
</dbReference>
<dbReference type="InterPro" id="IPR011701">
    <property type="entry name" value="MFS"/>
</dbReference>
<evidence type="ECO:0000256" key="1">
    <source>
        <dbReference type="ARBA" id="ARBA00004651"/>
    </source>
</evidence>
<evidence type="ECO:0000256" key="4">
    <source>
        <dbReference type="ARBA" id="ARBA00022692"/>
    </source>
</evidence>
<dbReference type="Gene3D" id="1.20.1250.20">
    <property type="entry name" value="MFS general substrate transporter like domains"/>
    <property type="match status" value="1"/>
</dbReference>